<name>A0A084WBU4_ANOSI</name>
<proteinExistence type="predicted"/>
<keyword evidence="2" id="KW-0560">Oxidoreductase</keyword>
<keyword evidence="4" id="KW-1185">Reference proteome</keyword>
<evidence type="ECO:0000313" key="3">
    <source>
        <dbReference type="EnsemblMetazoa" id="ASIC015735-PA"/>
    </source>
</evidence>
<dbReference type="EMBL" id="KE525332">
    <property type="protein sequence ID" value="KFB47688.1"/>
    <property type="molecule type" value="Genomic_DNA"/>
</dbReference>
<reference evidence="2 4" key="1">
    <citation type="journal article" date="2014" name="BMC Genomics">
        <title>Genome sequence of Anopheles sinensis provides insight into genetics basis of mosquito competence for malaria parasites.</title>
        <authorList>
            <person name="Zhou D."/>
            <person name="Zhang D."/>
            <person name="Ding G."/>
            <person name="Shi L."/>
            <person name="Hou Q."/>
            <person name="Ye Y."/>
            <person name="Xu Y."/>
            <person name="Zhou H."/>
            <person name="Xiong C."/>
            <person name="Li S."/>
            <person name="Yu J."/>
            <person name="Hong S."/>
            <person name="Yu X."/>
            <person name="Zou P."/>
            <person name="Chen C."/>
            <person name="Chang X."/>
            <person name="Wang W."/>
            <person name="Lv Y."/>
            <person name="Sun Y."/>
            <person name="Ma L."/>
            <person name="Shen B."/>
            <person name="Zhu C."/>
        </authorList>
    </citation>
    <scope>NUCLEOTIDE SEQUENCE [LARGE SCALE GENOMIC DNA]</scope>
</reference>
<feature type="region of interest" description="Disordered" evidence="1">
    <location>
        <begin position="32"/>
        <end position="56"/>
    </location>
</feature>
<protein>
    <submittedName>
        <fullName evidence="2 3">Thioredoxin peroxidase</fullName>
    </submittedName>
</protein>
<organism evidence="2">
    <name type="scientific">Anopheles sinensis</name>
    <name type="common">Mosquito</name>
    <dbReference type="NCBI Taxonomy" id="74873"/>
    <lineage>
        <taxon>Eukaryota</taxon>
        <taxon>Metazoa</taxon>
        <taxon>Ecdysozoa</taxon>
        <taxon>Arthropoda</taxon>
        <taxon>Hexapoda</taxon>
        <taxon>Insecta</taxon>
        <taxon>Pterygota</taxon>
        <taxon>Neoptera</taxon>
        <taxon>Endopterygota</taxon>
        <taxon>Diptera</taxon>
        <taxon>Nematocera</taxon>
        <taxon>Culicoidea</taxon>
        <taxon>Culicidae</taxon>
        <taxon>Anophelinae</taxon>
        <taxon>Anopheles</taxon>
    </lineage>
</organism>
<sequence length="56" mass="6077">MAGKSSDDNPLPTGRRCVRSFESILGVRTAENYRISMPPGSGPETNKDLPKPNPHP</sequence>
<gene>
    <name evidence="2" type="ORF">ZHAS_00015735</name>
</gene>
<evidence type="ECO:0000313" key="2">
    <source>
        <dbReference type="EMBL" id="KFB47688.1"/>
    </source>
</evidence>
<dbReference type="EMBL" id="ATLV01022464">
    <property type="status" value="NOT_ANNOTATED_CDS"/>
    <property type="molecule type" value="Genomic_DNA"/>
</dbReference>
<evidence type="ECO:0000313" key="4">
    <source>
        <dbReference type="Proteomes" id="UP000030765"/>
    </source>
</evidence>
<dbReference type="EnsemblMetazoa" id="ASIC015735-RA">
    <property type="protein sequence ID" value="ASIC015735-PA"/>
    <property type="gene ID" value="ASIC015735"/>
</dbReference>
<dbReference type="VEuPathDB" id="VectorBase:ASIC015735"/>
<keyword evidence="2" id="KW-0575">Peroxidase</keyword>
<dbReference type="AlphaFoldDB" id="A0A084WBU4"/>
<dbReference type="Proteomes" id="UP000030765">
    <property type="component" value="Unassembled WGS sequence"/>
</dbReference>
<dbReference type="GO" id="GO:0004601">
    <property type="term" value="F:peroxidase activity"/>
    <property type="evidence" value="ECO:0007669"/>
    <property type="project" value="UniProtKB-KW"/>
</dbReference>
<evidence type="ECO:0000256" key="1">
    <source>
        <dbReference type="SAM" id="MobiDB-lite"/>
    </source>
</evidence>
<accession>A0A084WBU4</accession>
<reference evidence="3" key="2">
    <citation type="submission" date="2020-05" db="UniProtKB">
        <authorList>
            <consortium name="EnsemblMetazoa"/>
        </authorList>
    </citation>
    <scope>IDENTIFICATION</scope>
</reference>